<proteinExistence type="inferred from homology"/>
<name>A0A1I8GBV4_9PLAT</name>
<evidence type="ECO:0000256" key="1">
    <source>
        <dbReference type="ARBA" id="ARBA00022741"/>
    </source>
</evidence>
<organism evidence="9 10">
    <name type="scientific">Macrostomum lignano</name>
    <dbReference type="NCBI Taxonomy" id="282301"/>
    <lineage>
        <taxon>Eukaryota</taxon>
        <taxon>Metazoa</taxon>
        <taxon>Spiralia</taxon>
        <taxon>Lophotrochozoa</taxon>
        <taxon>Platyhelminthes</taxon>
        <taxon>Rhabditophora</taxon>
        <taxon>Macrostomorpha</taxon>
        <taxon>Macrostomida</taxon>
        <taxon>Macrostomidae</taxon>
        <taxon>Macrostomum</taxon>
    </lineage>
</organism>
<dbReference type="GO" id="GO:0016787">
    <property type="term" value="F:hydrolase activity"/>
    <property type="evidence" value="ECO:0007669"/>
    <property type="project" value="UniProtKB-KW"/>
</dbReference>
<evidence type="ECO:0000313" key="9">
    <source>
        <dbReference type="Proteomes" id="UP000095280"/>
    </source>
</evidence>
<accession>A0A1I8GBV4</accession>
<dbReference type="Gene3D" id="3.30.428.10">
    <property type="entry name" value="HIT-like"/>
    <property type="match status" value="1"/>
</dbReference>
<dbReference type="PANTHER" id="PTHR12486:SF5">
    <property type="entry name" value="ADENOSINE 5'-MONOPHOSPHORAMIDASE HINT3"/>
    <property type="match status" value="1"/>
</dbReference>
<dbReference type="Proteomes" id="UP000095280">
    <property type="component" value="Unplaced"/>
</dbReference>
<evidence type="ECO:0000313" key="10">
    <source>
        <dbReference type="WBParaSite" id="maker-uti_cns_0001485-snap-gene-0.12-mRNA-1"/>
    </source>
</evidence>
<dbReference type="AlphaFoldDB" id="A0A1I8GBV4"/>
<keyword evidence="9" id="KW-1185">Reference proteome</keyword>
<dbReference type="PANTHER" id="PTHR12486">
    <property type="entry name" value="APRATAXIN-RELATED"/>
    <property type="match status" value="1"/>
</dbReference>
<dbReference type="SUPFAM" id="SSF54197">
    <property type="entry name" value="HIT-like"/>
    <property type="match status" value="1"/>
</dbReference>
<dbReference type="WBParaSite" id="maker-uti_cns_0001485-snap-gene-0.12-mRNA-1">
    <property type="protein sequence ID" value="maker-uti_cns_0001485-snap-gene-0.12-mRNA-1"/>
    <property type="gene ID" value="maker-uti_cns_0001485-snap-gene-0.12"/>
</dbReference>
<evidence type="ECO:0000256" key="6">
    <source>
        <dbReference type="ARBA" id="ARBA00042361"/>
    </source>
</evidence>
<reference evidence="10" key="1">
    <citation type="submission" date="2016-11" db="UniProtKB">
        <authorList>
            <consortium name="WormBaseParasite"/>
        </authorList>
    </citation>
    <scope>IDENTIFICATION</scope>
</reference>
<keyword evidence="2" id="KW-0378">Hydrolase</keyword>
<evidence type="ECO:0000256" key="3">
    <source>
        <dbReference type="ARBA" id="ARBA00024472"/>
    </source>
</evidence>
<dbReference type="Pfam" id="PF11969">
    <property type="entry name" value="DcpS_C"/>
    <property type="match status" value="1"/>
</dbReference>
<keyword evidence="1" id="KW-0547">Nucleotide-binding</keyword>
<feature type="short sequence motif" description="Histidine triad motif" evidence="7">
    <location>
        <begin position="97"/>
        <end position="101"/>
    </location>
</feature>
<dbReference type="PROSITE" id="PS51084">
    <property type="entry name" value="HIT_2"/>
    <property type="match status" value="1"/>
</dbReference>
<evidence type="ECO:0000256" key="2">
    <source>
        <dbReference type="ARBA" id="ARBA00022801"/>
    </source>
</evidence>
<sequence length="139" mass="15727">MACVFCEYASGESPNSLSIVLKTDELVVFRDIRPASQHHLLACPAQHIPDAKHLTKSDIALVESLVEAGLGAIEKLGGNRLETRVGLHWPPFCLVKHFHVHLIWPESELTWLSRLIFRPNSYWFCTVPSLIEYLNNLPD</sequence>
<feature type="domain" description="HIT" evidence="8">
    <location>
        <begin position="4"/>
        <end position="112"/>
    </location>
</feature>
<dbReference type="InterPro" id="IPR011146">
    <property type="entry name" value="HIT-like"/>
</dbReference>
<evidence type="ECO:0000256" key="7">
    <source>
        <dbReference type="PROSITE-ProRule" id="PRU00464"/>
    </source>
</evidence>
<evidence type="ECO:0000256" key="5">
    <source>
        <dbReference type="ARBA" id="ARBA00039802"/>
    </source>
</evidence>
<evidence type="ECO:0000256" key="4">
    <source>
        <dbReference type="ARBA" id="ARBA00025764"/>
    </source>
</evidence>
<evidence type="ECO:0000259" key="8">
    <source>
        <dbReference type="PROSITE" id="PS51084"/>
    </source>
</evidence>
<comment type="catalytic activity">
    <reaction evidence="3">
        <text>adenosine 5'-phosphoramidate + H2O = NH4(+) + AMP</text>
        <dbReference type="Rhea" id="RHEA:67916"/>
        <dbReference type="ChEBI" id="CHEBI:15377"/>
        <dbReference type="ChEBI" id="CHEBI:28938"/>
        <dbReference type="ChEBI" id="CHEBI:57890"/>
        <dbReference type="ChEBI" id="CHEBI:456215"/>
    </reaction>
</comment>
<comment type="similarity">
    <text evidence="4">Belongs to the HINT family.</text>
</comment>
<dbReference type="InterPro" id="IPR036265">
    <property type="entry name" value="HIT-like_sf"/>
</dbReference>
<protein>
    <recommendedName>
        <fullName evidence="5">Adenosine 5'-monophosphoramidase HINT3</fullName>
    </recommendedName>
    <alternativeName>
        <fullName evidence="6">Histidine triad nucleotide-binding protein 3</fullName>
    </alternativeName>
</protein>
<dbReference type="GO" id="GO:0000166">
    <property type="term" value="F:nucleotide binding"/>
    <property type="evidence" value="ECO:0007669"/>
    <property type="project" value="UniProtKB-KW"/>
</dbReference>